<dbReference type="GO" id="GO:0008119">
    <property type="term" value="F:thiopurine S-methyltransferase activity"/>
    <property type="evidence" value="ECO:0007669"/>
    <property type="project" value="UniProtKB-EC"/>
</dbReference>
<keyword evidence="8 9" id="KW-0949">S-adenosyl-L-methionine</keyword>
<accession>A0ABY9SSA9</accession>
<dbReference type="SUPFAM" id="SSF53335">
    <property type="entry name" value="S-adenosyl-L-methionine-dependent methyltransferases"/>
    <property type="match status" value="1"/>
</dbReference>
<comment type="subcellular location">
    <subcellularLocation>
        <location evidence="2 9">Cytoplasm</location>
    </subcellularLocation>
</comment>
<dbReference type="NCBIfam" id="NF009732">
    <property type="entry name" value="PRK13255.1"/>
    <property type="match status" value="1"/>
</dbReference>
<evidence type="ECO:0000256" key="7">
    <source>
        <dbReference type="ARBA" id="ARBA00022679"/>
    </source>
</evidence>
<feature type="binding site" evidence="9">
    <location>
        <position position="10"/>
    </location>
    <ligand>
        <name>S-adenosyl-L-methionine</name>
        <dbReference type="ChEBI" id="CHEBI:59789"/>
    </ligand>
</feature>
<name>A0ABY9SSA9_9PSED</name>
<keyword evidence="5 9" id="KW-0963">Cytoplasm</keyword>
<sequence length="220" mass="24446">MEPAFWQQRWADNQIGFHQAQVNPYLQRYWPTLGLAPGSRVLVPLCGKSLDLAWLAGQGYRVLGVELSRQAVEAFFCEHGLEAEVQQRGFFEVWRSGDVELWCGDFFALQAGDVGDCAGLYDRAAVIALPPQMRGAYMQLLSSLLPAGCQGVVVTLDYDQVLLGGPPFSVGDEELRQGFAGWQVDELEAEEVIEESPKFLQAGVSSLLERVYRVSRCRQA</sequence>
<dbReference type="InterPro" id="IPR025835">
    <property type="entry name" value="Thiopurine_S-MeTrfase"/>
</dbReference>
<evidence type="ECO:0000256" key="9">
    <source>
        <dbReference type="HAMAP-Rule" id="MF_00812"/>
    </source>
</evidence>
<feature type="binding site" evidence="9">
    <location>
        <position position="123"/>
    </location>
    <ligand>
        <name>S-adenosyl-L-methionine</name>
        <dbReference type="ChEBI" id="CHEBI:59789"/>
    </ligand>
</feature>
<dbReference type="InterPro" id="IPR022474">
    <property type="entry name" value="Thiopur_S-MeTfrase_Se/Te_detox"/>
</dbReference>
<dbReference type="PANTHER" id="PTHR10259">
    <property type="entry name" value="THIOPURINE S-METHYLTRANSFERASE"/>
    <property type="match status" value="1"/>
</dbReference>
<dbReference type="InterPro" id="IPR008854">
    <property type="entry name" value="TPMT"/>
</dbReference>
<dbReference type="RefSeq" id="WP_015269380.1">
    <property type="nucleotide sequence ID" value="NZ_CP127845.1"/>
</dbReference>
<comment type="similarity">
    <text evidence="3 9">Belongs to the class I-like SAM-binding methyltransferase superfamily. TPMT family.</text>
</comment>
<feature type="binding site" evidence="9">
    <location>
        <position position="66"/>
    </location>
    <ligand>
        <name>S-adenosyl-L-methionine</name>
        <dbReference type="ChEBI" id="CHEBI:59789"/>
    </ligand>
</feature>
<dbReference type="EMBL" id="CP127845">
    <property type="protein sequence ID" value="WMY86473.1"/>
    <property type="molecule type" value="Genomic_DNA"/>
</dbReference>
<evidence type="ECO:0000313" key="11">
    <source>
        <dbReference type="Proteomes" id="UP001258940"/>
    </source>
</evidence>
<dbReference type="PROSITE" id="PS51585">
    <property type="entry name" value="SAM_MT_TPMT"/>
    <property type="match status" value="1"/>
</dbReference>
<evidence type="ECO:0000256" key="6">
    <source>
        <dbReference type="ARBA" id="ARBA00022603"/>
    </source>
</evidence>
<protein>
    <recommendedName>
        <fullName evidence="4 9">Thiopurine S-methyltransferase</fullName>
        <ecNumber evidence="4 9">2.1.1.67</ecNumber>
    </recommendedName>
    <alternativeName>
        <fullName evidence="9">Thiopurine methyltransferase</fullName>
    </alternativeName>
</protein>
<dbReference type="HAMAP" id="MF_00812">
    <property type="entry name" value="Thiopur_methtran"/>
    <property type="match status" value="1"/>
</dbReference>
<keyword evidence="6 9" id="KW-0489">Methyltransferase</keyword>
<organism evidence="10 11">
    <name type="scientific">Pseudomonas shirazica</name>
    <dbReference type="NCBI Taxonomy" id="1940636"/>
    <lineage>
        <taxon>Bacteria</taxon>
        <taxon>Pseudomonadati</taxon>
        <taxon>Pseudomonadota</taxon>
        <taxon>Gammaproteobacteria</taxon>
        <taxon>Pseudomonadales</taxon>
        <taxon>Pseudomonadaceae</taxon>
        <taxon>Pseudomonas</taxon>
    </lineage>
</organism>
<reference evidence="10 11" key="1">
    <citation type="journal article" date="2023" name="J Bioinform Genom">
        <title>Complete genome sequence of the bacterium Pseudomonas shirazica hy376 from natural waters of algiers.</title>
        <authorList>
            <person name="Haffaressas Y."/>
            <person name="Seghouani N."/>
            <person name="Arzamasceva V.O."/>
            <person name="Tepeeva A.N."/>
            <person name="Vasilenko O.V."/>
        </authorList>
    </citation>
    <scope>NUCLEOTIDE SEQUENCE [LARGE SCALE GENOMIC DNA]</scope>
    <source>
        <strain evidence="10 11">HY376</strain>
    </source>
</reference>
<evidence type="ECO:0000256" key="2">
    <source>
        <dbReference type="ARBA" id="ARBA00004496"/>
    </source>
</evidence>
<evidence type="ECO:0000256" key="1">
    <source>
        <dbReference type="ARBA" id="ARBA00000903"/>
    </source>
</evidence>
<dbReference type="PIRSF" id="PIRSF023956">
    <property type="entry name" value="Thiopurine_S-methyltransferase"/>
    <property type="match status" value="1"/>
</dbReference>
<evidence type="ECO:0000313" key="10">
    <source>
        <dbReference type="EMBL" id="WMY86473.1"/>
    </source>
</evidence>
<dbReference type="PANTHER" id="PTHR10259:SF11">
    <property type="entry name" value="THIOPURINE S-METHYLTRANSFERASE"/>
    <property type="match status" value="1"/>
</dbReference>
<gene>
    <name evidence="9" type="primary">tpm</name>
    <name evidence="10" type="ORF">QR297_06205</name>
</gene>
<dbReference type="Proteomes" id="UP001258940">
    <property type="component" value="Chromosome"/>
</dbReference>
<feature type="binding site" evidence="9">
    <location>
        <position position="45"/>
    </location>
    <ligand>
        <name>S-adenosyl-L-methionine</name>
        <dbReference type="ChEBI" id="CHEBI:59789"/>
    </ligand>
</feature>
<keyword evidence="7 9" id="KW-0808">Transferase</keyword>
<evidence type="ECO:0000256" key="3">
    <source>
        <dbReference type="ARBA" id="ARBA00008145"/>
    </source>
</evidence>
<dbReference type="EC" id="2.1.1.67" evidence="4 9"/>
<dbReference type="GO" id="GO:0032259">
    <property type="term" value="P:methylation"/>
    <property type="evidence" value="ECO:0007669"/>
    <property type="project" value="UniProtKB-KW"/>
</dbReference>
<evidence type="ECO:0000256" key="4">
    <source>
        <dbReference type="ARBA" id="ARBA00011905"/>
    </source>
</evidence>
<comment type="catalytic activity">
    <reaction evidence="1 9">
        <text>S-adenosyl-L-methionine + a thiopurine = S-adenosyl-L-homocysteine + a thiopurine S-methylether.</text>
        <dbReference type="EC" id="2.1.1.67"/>
    </reaction>
</comment>
<dbReference type="Pfam" id="PF05724">
    <property type="entry name" value="TPMT"/>
    <property type="match status" value="1"/>
</dbReference>
<dbReference type="Gene3D" id="3.40.50.150">
    <property type="entry name" value="Vaccinia Virus protein VP39"/>
    <property type="match status" value="1"/>
</dbReference>
<proteinExistence type="inferred from homology"/>
<evidence type="ECO:0000256" key="5">
    <source>
        <dbReference type="ARBA" id="ARBA00022490"/>
    </source>
</evidence>
<dbReference type="NCBIfam" id="TIGR03840">
    <property type="entry name" value="TMPT_Se_Te"/>
    <property type="match status" value="1"/>
</dbReference>
<evidence type="ECO:0000256" key="8">
    <source>
        <dbReference type="ARBA" id="ARBA00022691"/>
    </source>
</evidence>
<keyword evidence="11" id="KW-1185">Reference proteome</keyword>
<dbReference type="InterPro" id="IPR029063">
    <property type="entry name" value="SAM-dependent_MTases_sf"/>
</dbReference>